<organism evidence="2 3">
    <name type="scientific">Candidatus Falkowbacteria bacterium CG23_combo_of_CG06-09_8_20_14_all_49_15</name>
    <dbReference type="NCBI Taxonomy" id="1974572"/>
    <lineage>
        <taxon>Bacteria</taxon>
        <taxon>Candidatus Falkowiibacteriota</taxon>
    </lineage>
</organism>
<dbReference type="Proteomes" id="UP000230729">
    <property type="component" value="Unassembled WGS sequence"/>
</dbReference>
<feature type="transmembrane region" description="Helical" evidence="1">
    <location>
        <begin position="83"/>
        <end position="103"/>
    </location>
</feature>
<evidence type="ECO:0000313" key="3">
    <source>
        <dbReference type="Proteomes" id="UP000230729"/>
    </source>
</evidence>
<evidence type="ECO:0000256" key="1">
    <source>
        <dbReference type="SAM" id="Phobius"/>
    </source>
</evidence>
<name>A0A2G9ZKL6_9BACT</name>
<feature type="transmembrane region" description="Helical" evidence="1">
    <location>
        <begin position="178"/>
        <end position="197"/>
    </location>
</feature>
<sequence length="253" mass="29219">MLYHRLLIFLSPFFVFTVFEAILAWPKTIYALTGLAVLGLGVLARLYRHFGASGRSWTSVWILAPLYILGLSAFSAVFARTAFLHACFIISAFFMYFFLLSLFRLDREEKKSSLLSLNNTANFAAFAIVFFFSSAIYGLVTWLRWPHWPLVLVMLSVMIVLTYILAQLFSVYRREYMAIFLIGILSLGEIFMVMFYLPLENFLLGYIFAVFYYIFFGLARIHLLTGENRKIARYYLGFGLGSIAVVLLTARWY</sequence>
<feature type="transmembrane region" description="Helical" evidence="1">
    <location>
        <begin position="234"/>
        <end position="252"/>
    </location>
</feature>
<reference evidence="2 3" key="1">
    <citation type="submission" date="2017-09" db="EMBL/GenBank/DDBJ databases">
        <title>Depth-based differentiation of microbial function through sediment-hosted aquifers and enrichment of novel symbionts in the deep terrestrial subsurface.</title>
        <authorList>
            <person name="Probst A.J."/>
            <person name="Ladd B."/>
            <person name="Jarett J.K."/>
            <person name="Geller-Mcgrath D.E."/>
            <person name="Sieber C.M."/>
            <person name="Emerson J.B."/>
            <person name="Anantharaman K."/>
            <person name="Thomas B.C."/>
            <person name="Malmstrom R."/>
            <person name="Stieglmeier M."/>
            <person name="Klingl A."/>
            <person name="Woyke T."/>
            <person name="Ryan C.M."/>
            <person name="Banfield J.F."/>
        </authorList>
    </citation>
    <scope>NUCLEOTIDE SEQUENCE [LARGE SCALE GENOMIC DNA]</scope>
    <source>
        <strain evidence="2">CG23_combo_of_CG06-09_8_20_14_all_49_15</strain>
    </source>
</reference>
<feature type="transmembrane region" description="Helical" evidence="1">
    <location>
        <begin position="203"/>
        <end position="222"/>
    </location>
</feature>
<keyword evidence="1" id="KW-0472">Membrane</keyword>
<dbReference type="EMBL" id="PCSD01000069">
    <property type="protein sequence ID" value="PIP33715.1"/>
    <property type="molecule type" value="Genomic_DNA"/>
</dbReference>
<dbReference type="AlphaFoldDB" id="A0A2G9ZKL6"/>
<feature type="transmembrane region" description="Helical" evidence="1">
    <location>
        <begin position="29"/>
        <end position="47"/>
    </location>
</feature>
<protein>
    <submittedName>
        <fullName evidence="2">Uncharacterized protein</fullName>
    </submittedName>
</protein>
<feature type="transmembrane region" description="Helical" evidence="1">
    <location>
        <begin position="7"/>
        <end position="23"/>
    </location>
</feature>
<gene>
    <name evidence="2" type="ORF">COX22_02905</name>
</gene>
<accession>A0A2G9ZKL6</accession>
<keyword evidence="1" id="KW-1133">Transmembrane helix</keyword>
<comment type="caution">
    <text evidence="2">The sequence shown here is derived from an EMBL/GenBank/DDBJ whole genome shotgun (WGS) entry which is preliminary data.</text>
</comment>
<evidence type="ECO:0000313" key="2">
    <source>
        <dbReference type="EMBL" id="PIP33715.1"/>
    </source>
</evidence>
<feature type="transmembrane region" description="Helical" evidence="1">
    <location>
        <begin position="59"/>
        <end position="77"/>
    </location>
</feature>
<feature type="transmembrane region" description="Helical" evidence="1">
    <location>
        <begin position="148"/>
        <end position="166"/>
    </location>
</feature>
<keyword evidence="1" id="KW-0812">Transmembrane</keyword>
<proteinExistence type="predicted"/>
<feature type="transmembrane region" description="Helical" evidence="1">
    <location>
        <begin position="123"/>
        <end position="142"/>
    </location>
</feature>